<organism evidence="7">
    <name type="scientific">freshwater metagenome</name>
    <dbReference type="NCBI Taxonomy" id="449393"/>
    <lineage>
        <taxon>unclassified sequences</taxon>
        <taxon>metagenomes</taxon>
        <taxon>ecological metagenomes</taxon>
    </lineage>
</organism>
<evidence type="ECO:0000256" key="2">
    <source>
        <dbReference type="ARBA" id="ARBA00022475"/>
    </source>
</evidence>
<feature type="transmembrane region" description="Helical" evidence="6">
    <location>
        <begin position="286"/>
        <end position="310"/>
    </location>
</feature>
<evidence type="ECO:0000256" key="5">
    <source>
        <dbReference type="ARBA" id="ARBA00023136"/>
    </source>
</evidence>
<keyword evidence="2" id="KW-1003">Cell membrane</keyword>
<keyword evidence="3 6" id="KW-0812">Transmembrane</keyword>
<name>A0A6J6QFQ2_9ZZZZ</name>
<evidence type="ECO:0000256" key="6">
    <source>
        <dbReference type="SAM" id="Phobius"/>
    </source>
</evidence>
<dbReference type="AlphaFoldDB" id="A0A6J6QFQ2"/>
<dbReference type="PANTHER" id="PTHR40277">
    <property type="entry name" value="BLL5419 PROTEIN"/>
    <property type="match status" value="1"/>
</dbReference>
<feature type="transmembrane region" description="Helical" evidence="6">
    <location>
        <begin position="150"/>
        <end position="170"/>
    </location>
</feature>
<reference evidence="7" key="1">
    <citation type="submission" date="2020-05" db="EMBL/GenBank/DDBJ databases">
        <authorList>
            <person name="Chiriac C."/>
            <person name="Salcher M."/>
            <person name="Ghai R."/>
            <person name="Kavagutti S V."/>
        </authorList>
    </citation>
    <scope>NUCLEOTIDE SEQUENCE</scope>
</reference>
<evidence type="ECO:0000256" key="3">
    <source>
        <dbReference type="ARBA" id="ARBA00022692"/>
    </source>
</evidence>
<feature type="transmembrane region" description="Helical" evidence="6">
    <location>
        <begin position="125"/>
        <end position="144"/>
    </location>
</feature>
<protein>
    <submittedName>
        <fullName evidence="7">Unannotated protein</fullName>
    </submittedName>
</protein>
<dbReference type="EMBL" id="CAEZXP010000007">
    <property type="protein sequence ID" value="CAB4706564.1"/>
    <property type="molecule type" value="Genomic_DNA"/>
</dbReference>
<accession>A0A6J6QFQ2</accession>
<dbReference type="PANTHER" id="PTHR40277:SF1">
    <property type="entry name" value="BLL5419 PROTEIN"/>
    <property type="match status" value="1"/>
</dbReference>
<feature type="transmembrane region" description="Helical" evidence="6">
    <location>
        <begin position="40"/>
        <end position="59"/>
    </location>
</feature>
<evidence type="ECO:0000256" key="4">
    <source>
        <dbReference type="ARBA" id="ARBA00022989"/>
    </source>
</evidence>
<dbReference type="PROSITE" id="PS51257">
    <property type="entry name" value="PROKAR_LIPOPROTEIN"/>
    <property type="match status" value="1"/>
</dbReference>
<evidence type="ECO:0000313" key="7">
    <source>
        <dbReference type="EMBL" id="CAB4706564.1"/>
    </source>
</evidence>
<dbReference type="GO" id="GO:0005886">
    <property type="term" value="C:plasma membrane"/>
    <property type="evidence" value="ECO:0007669"/>
    <property type="project" value="UniProtKB-SubCell"/>
</dbReference>
<feature type="transmembrane region" description="Helical" evidence="6">
    <location>
        <begin position="5"/>
        <end position="24"/>
    </location>
</feature>
<feature type="transmembrane region" description="Helical" evidence="6">
    <location>
        <begin position="245"/>
        <end position="266"/>
    </location>
</feature>
<evidence type="ECO:0000256" key="1">
    <source>
        <dbReference type="ARBA" id="ARBA00004651"/>
    </source>
</evidence>
<keyword evidence="5 6" id="KW-0472">Membrane</keyword>
<comment type="subcellular location">
    <subcellularLocation>
        <location evidence="1">Cell membrane</location>
        <topology evidence="1">Multi-pass membrane protein</topology>
    </subcellularLocation>
</comment>
<dbReference type="Pfam" id="PF03706">
    <property type="entry name" value="LPG_synthase_TM"/>
    <property type="match status" value="1"/>
</dbReference>
<keyword evidence="4 6" id="KW-1133">Transmembrane helix</keyword>
<sequence length="321" mass="35346">MRTKLLKLAGTLIVTVIACGYIVWKIDIGKTLHILGSADLGWLALSTFLMLITVAPMTWRWQLLLKVRGINDNYWWLTRAYFVSYAVGQVLPTSVGGDASRIYETAKRHPGMTTPITGSVLLERALGGAITLVLAAVGFLLAIGRYDIQTYLWIEALFVVLTAFAGIVFFSRTVRQWLRFGVPIARRFKIERPARAVYEGIHGYRAYPSTLARVCGATILVQSGRIVAIWAAGEAVGVDLSLRPYFVLGPLLFLVMLVPFTVNGLAVREAFFVDFLGHVGVGADPAFATGFLFFVLTLVLSLPGLIVLLWEGVRREPTPDV</sequence>
<gene>
    <name evidence="7" type="ORF">UFOPK2399_01705</name>
</gene>
<dbReference type="InterPro" id="IPR022791">
    <property type="entry name" value="L-PG_synthase/AglD"/>
</dbReference>
<proteinExistence type="predicted"/>